<dbReference type="SMART" id="SM00529">
    <property type="entry name" value="HTH_DTXR"/>
    <property type="match status" value="1"/>
</dbReference>
<sequence length="86" mass="9584">MMSELKNAGLIEKEKYGSIALTEKGYKLAAQIKKKHDLIVLFLVDVLGVSKSIAKKDACKMEHAISQETAEKLNNQISKALKIRKL</sequence>
<organism evidence="2 3">
    <name type="scientific">Herbinix luporum</name>
    <dbReference type="NCBI Taxonomy" id="1679721"/>
    <lineage>
        <taxon>Bacteria</taxon>
        <taxon>Bacillati</taxon>
        <taxon>Bacillota</taxon>
        <taxon>Clostridia</taxon>
        <taxon>Lachnospirales</taxon>
        <taxon>Lachnospiraceae</taxon>
        <taxon>Herbinix</taxon>
    </lineage>
</organism>
<reference evidence="3" key="1">
    <citation type="submission" date="2015-09" db="EMBL/GenBank/DDBJ databases">
        <authorList>
            <person name="Wibberg D."/>
        </authorList>
    </citation>
    <scope>NUCLEOTIDE SEQUENCE [LARGE SCALE GENOMIC DNA]</scope>
    <source>
        <strain evidence="3">SD1D</strain>
    </source>
</reference>
<feature type="domain" description="Iron dependent repressor metal binding and dimerisation" evidence="1">
    <location>
        <begin position="22"/>
        <end position="77"/>
    </location>
</feature>
<dbReference type="InterPro" id="IPR001367">
    <property type="entry name" value="Fe_dep_repressor"/>
</dbReference>
<dbReference type="GO" id="GO:0003700">
    <property type="term" value="F:DNA-binding transcription factor activity"/>
    <property type="evidence" value="ECO:0007669"/>
    <property type="project" value="InterPro"/>
</dbReference>
<keyword evidence="3" id="KW-1185">Reference proteome</keyword>
<dbReference type="PANTHER" id="PTHR33238">
    <property type="entry name" value="IRON (METAL) DEPENDENT REPRESSOR, DTXR FAMILY"/>
    <property type="match status" value="1"/>
</dbReference>
<evidence type="ECO:0000313" key="3">
    <source>
        <dbReference type="Proteomes" id="UP000196053"/>
    </source>
</evidence>
<evidence type="ECO:0000313" key="2">
    <source>
        <dbReference type="EMBL" id="CUH92863.1"/>
    </source>
</evidence>
<evidence type="ECO:0000259" key="1">
    <source>
        <dbReference type="Pfam" id="PF02742"/>
    </source>
</evidence>
<accession>A0A0K8J6A6</accession>
<proteinExistence type="predicted"/>
<dbReference type="GO" id="GO:0046983">
    <property type="term" value="F:protein dimerization activity"/>
    <property type="evidence" value="ECO:0007669"/>
    <property type="project" value="InterPro"/>
</dbReference>
<dbReference type="InterPro" id="IPR050536">
    <property type="entry name" value="DtxR_MntR_Metal-Reg"/>
</dbReference>
<dbReference type="PANTHER" id="PTHR33238:SF7">
    <property type="entry name" value="IRON-DEPENDENT TRANSCRIPTIONAL REGULATOR"/>
    <property type="match status" value="1"/>
</dbReference>
<dbReference type="InterPro" id="IPR022689">
    <property type="entry name" value="Iron_dep_repressor"/>
</dbReference>
<dbReference type="AlphaFoldDB" id="A0A0K8J6A6"/>
<dbReference type="Gene3D" id="1.10.60.10">
    <property type="entry name" value="Iron dependent repressor, metal binding and dimerisation domain"/>
    <property type="match status" value="1"/>
</dbReference>
<dbReference type="SUPFAM" id="SSF47979">
    <property type="entry name" value="Iron-dependent repressor protein, dimerization domain"/>
    <property type="match status" value="1"/>
</dbReference>
<dbReference type="EMBL" id="LN879430">
    <property type="protein sequence ID" value="CUH92863.1"/>
    <property type="molecule type" value="Genomic_DNA"/>
</dbReference>
<dbReference type="Gene3D" id="1.10.10.10">
    <property type="entry name" value="Winged helix-like DNA-binding domain superfamily/Winged helix DNA-binding domain"/>
    <property type="match status" value="1"/>
</dbReference>
<protein>
    <recommendedName>
        <fullName evidence="1">Iron dependent repressor metal binding and dimerisation domain-containing protein</fullName>
    </recommendedName>
</protein>
<dbReference type="InterPro" id="IPR036421">
    <property type="entry name" value="Fe_dep_repressor_sf"/>
</dbReference>
<gene>
    <name evidence="2" type="ORF">SD1D_1317</name>
</gene>
<name>A0A0K8J6A6_9FIRM</name>
<dbReference type="Pfam" id="PF02742">
    <property type="entry name" value="Fe_dep_repr_C"/>
    <property type="match status" value="1"/>
</dbReference>
<dbReference type="KEGG" id="hsd:SD1D_1317"/>
<dbReference type="InterPro" id="IPR036388">
    <property type="entry name" value="WH-like_DNA-bd_sf"/>
</dbReference>
<dbReference type="GO" id="GO:0046914">
    <property type="term" value="F:transition metal ion binding"/>
    <property type="evidence" value="ECO:0007669"/>
    <property type="project" value="InterPro"/>
</dbReference>
<dbReference type="Proteomes" id="UP000196053">
    <property type="component" value="Chromosome I"/>
</dbReference>